<dbReference type="InterPro" id="IPR027430">
    <property type="entry name" value="Retinal_BS"/>
</dbReference>
<keyword evidence="20" id="KW-1185">Reference proteome</keyword>
<evidence type="ECO:0000256" key="1">
    <source>
        <dbReference type="ARBA" id="ARBA00004141"/>
    </source>
</evidence>
<feature type="transmembrane region" description="Helical" evidence="17">
    <location>
        <begin position="204"/>
        <end position="229"/>
    </location>
</feature>
<evidence type="ECO:0000256" key="12">
    <source>
        <dbReference type="ARBA" id="ARBA00023170"/>
    </source>
</evidence>
<keyword evidence="3" id="KW-0600">Photoreceptor protein</keyword>
<keyword evidence="5 17" id="KW-0812">Transmembrane</keyword>
<evidence type="ECO:0000256" key="7">
    <source>
        <dbReference type="ARBA" id="ARBA00022989"/>
    </source>
</evidence>
<reference evidence="19" key="1">
    <citation type="submission" date="2021-06" db="EMBL/GenBank/DDBJ databases">
        <authorList>
            <person name="Hodson N. C."/>
            <person name="Mongue J. A."/>
            <person name="Jaron S. K."/>
        </authorList>
    </citation>
    <scope>NUCLEOTIDE SEQUENCE</scope>
</reference>
<feature type="transmembrane region" description="Helical" evidence="17">
    <location>
        <begin position="299"/>
        <end position="320"/>
    </location>
</feature>
<dbReference type="AlphaFoldDB" id="A0A8J2JMP4"/>
<feature type="transmembrane region" description="Helical" evidence="17">
    <location>
        <begin position="115"/>
        <end position="137"/>
    </location>
</feature>
<dbReference type="Pfam" id="PF00001">
    <property type="entry name" value="7tm_1"/>
    <property type="match status" value="1"/>
</dbReference>
<dbReference type="InterPro" id="IPR000276">
    <property type="entry name" value="GPCR_Rhodpsn"/>
</dbReference>
<evidence type="ECO:0000313" key="19">
    <source>
        <dbReference type="EMBL" id="CAG7722549.1"/>
    </source>
</evidence>
<dbReference type="GO" id="GO:0007602">
    <property type="term" value="P:phototransduction"/>
    <property type="evidence" value="ECO:0007669"/>
    <property type="project" value="UniProtKB-KW"/>
</dbReference>
<dbReference type="PANTHER" id="PTHR24240">
    <property type="entry name" value="OPSIN"/>
    <property type="match status" value="1"/>
</dbReference>
<evidence type="ECO:0000256" key="8">
    <source>
        <dbReference type="ARBA" id="ARBA00022991"/>
    </source>
</evidence>
<evidence type="ECO:0000256" key="15">
    <source>
        <dbReference type="ARBA" id="ARBA00023305"/>
    </source>
</evidence>
<evidence type="ECO:0000256" key="4">
    <source>
        <dbReference type="ARBA" id="ARBA00022606"/>
    </source>
</evidence>
<feature type="transmembrane region" description="Helical" evidence="17">
    <location>
        <begin position="269"/>
        <end position="293"/>
    </location>
</feature>
<keyword evidence="7 17" id="KW-1133">Transmembrane helix</keyword>
<keyword evidence="15" id="KW-0844">Vision</keyword>
<feature type="compositionally biased region" description="Polar residues" evidence="16">
    <location>
        <begin position="348"/>
        <end position="357"/>
    </location>
</feature>
<keyword evidence="11" id="KW-1015">Disulfide bond</keyword>
<gene>
    <name evidence="19" type="ORF">AFUS01_LOCUS11680</name>
</gene>
<evidence type="ECO:0000256" key="16">
    <source>
        <dbReference type="SAM" id="MobiDB-lite"/>
    </source>
</evidence>
<evidence type="ECO:0000256" key="17">
    <source>
        <dbReference type="SAM" id="Phobius"/>
    </source>
</evidence>
<evidence type="ECO:0000256" key="2">
    <source>
        <dbReference type="ARBA" id="ARBA00010663"/>
    </source>
</evidence>
<name>A0A8J2JMP4_9HEXA</name>
<keyword evidence="4" id="KW-0716">Sensory transduction</keyword>
<dbReference type="FunFam" id="1.20.1070.10:FF:000044">
    <property type="entry name" value="Opsin, ultraviolet-sensitive"/>
    <property type="match status" value="1"/>
</dbReference>
<keyword evidence="10 17" id="KW-0472">Membrane</keyword>
<evidence type="ECO:0000256" key="14">
    <source>
        <dbReference type="ARBA" id="ARBA00023224"/>
    </source>
</evidence>
<feature type="region of interest" description="Disordered" evidence="16">
    <location>
        <begin position="348"/>
        <end position="368"/>
    </location>
</feature>
<dbReference type="GO" id="GO:0004930">
    <property type="term" value="F:G protein-coupled receptor activity"/>
    <property type="evidence" value="ECO:0007669"/>
    <property type="project" value="UniProtKB-KW"/>
</dbReference>
<dbReference type="PROSITE" id="PS50262">
    <property type="entry name" value="G_PROTEIN_RECEP_F1_2"/>
    <property type="match status" value="1"/>
</dbReference>
<feature type="transmembrane region" description="Helical" evidence="17">
    <location>
        <begin position="38"/>
        <end position="66"/>
    </location>
</feature>
<evidence type="ECO:0000313" key="20">
    <source>
        <dbReference type="Proteomes" id="UP000708208"/>
    </source>
</evidence>
<dbReference type="InterPro" id="IPR050125">
    <property type="entry name" value="GPCR_opsins"/>
</dbReference>
<comment type="caution">
    <text evidence="19">The sequence shown here is derived from an EMBL/GenBank/DDBJ whole genome shotgun (WGS) entry which is preliminary data.</text>
</comment>
<comment type="subcellular location">
    <subcellularLocation>
        <location evidence="1">Membrane</location>
        <topology evidence="1">Multi-pass membrane protein</topology>
    </subcellularLocation>
</comment>
<keyword evidence="13" id="KW-0325">Glycoprotein</keyword>
<dbReference type="Proteomes" id="UP000708208">
    <property type="component" value="Unassembled WGS sequence"/>
</dbReference>
<keyword evidence="12" id="KW-0675">Receptor</keyword>
<dbReference type="OrthoDB" id="9996086at2759"/>
<evidence type="ECO:0000256" key="6">
    <source>
        <dbReference type="ARBA" id="ARBA00022925"/>
    </source>
</evidence>
<keyword evidence="6" id="KW-0681">Retinal protein</keyword>
<feature type="transmembrane region" description="Helical" evidence="17">
    <location>
        <begin position="158"/>
        <end position="184"/>
    </location>
</feature>
<keyword evidence="8" id="KW-0157">Chromophore</keyword>
<dbReference type="GO" id="GO:0016020">
    <property type="term" value="C:membrane"/>
    <property type="evidence" value="ECO:0007669"/>
    <property type="project" value="UniProtKB-SubCell"/>
</dbReference>
<evidence type="ECO:0000256" key="9">
    <source>
        <dbReference type="ARBA" id="ARBA00023040"/>
    </source>
</evidence>
<dbReference type="PROSITE" id="PS00238">
    <property type="entry name" value="OPSIN"/>
    <property type="match status" value="1"/>
</dbReference>
<protein>
    <recommendedName>
        <fullName evidence="18">G-protein coupled receptors family 1 profile domain-containing protein</fullName>
    </recommendedName>
</protein>
<evidence type="ECO:0000256" key="10">
    <source>
        <dbReference type="ARBA" id="ARBA00023136"/>
    </source>
</evidence>
<sequence length="368" mass="41038">MNYNNQQAPQISMREYLPPDVLEMLHPVWHSFPPQKPIFYTLMAMLYTVMGVVSIFGNFAVLYVFVKFPKLRSPSNLLVMNLAFCDLMTMVTMVPECIINFFMGGVWQFGDWACQFHAFCGSIFGGGQIATLVFISYDRYNVVVKGMGGKPLTYRRAMAFLTLIWSFATFWSVGPLVGYGSYALDAALASCSYGFMDKTFTNMAYIVSLFSMGYCCSLLFISVCYWHIVKAVIAHERTMKEQAKKMNVASLKSNADGDKQSTEIKIAKVALLNVTLWVLAWTPFAAVCLIGVLGNQSVLTPMIACLPVLMAKSSCVYNPIIYSLSHPKLRVYLKQAFPWFCITTTPSDNGSTTSAKTTGGCEERKDIA</sequence>
<evidence type="ECO:0000256" key="11">
    <source>
        <dbReference type="ARBA" id="ARBA00023157"/>
    </source>
</evidence>
<dbReference type="SUPFAM" id="SSF81321">
    <property type="entry name" value="Family A G protein-coupled receptor-like"/>
    <property type="match status" value="1"/>
</dbReference>
<comment type="similarity">
    <text evidence="2">Belongs to the G-protein coupled receptor 1 family.</text>
</comment>
<evidence type="ECO:0000259" key="18">
    <source>
        <dbReference type="PROSITE" id="PS50262"/>
    </source>
</evidence>
<evidence type="ECO:0000256" key="3">
    <source>
        <dbReference type="ARBA" id="ARBA00022543"/>
    </source>
</evidence>
<dbReference type="GO" id="GO:0009881">
    <property type="term" value="F:photoreceptor activity"/>
    <property type="evidence" value="ECO:0007669"/>
    <property type="project" value="UniProtKB-KW"/>
</dbReference>
<feature type="domain" description="G-protein coupled receptors family 1 profile" evidence="18">
    <location>
        <begin position="57"/>
        <end position="322"/>
    </location>
</feature>
<evidence type="ECO:0000256" key="13">
    <source>
        <dbReference type="ARBA" id="ARBA00023180"/>
    </source>
</evidence>
<organism evidence="19 20">
    <name type="scientific">Allacma fusca</name>
    <dbReference type="NCBI Taxonomy" id="39272"/>
    <lineage>
        <taxon>Eukaryota</taxon>
        <taxon>Metazoa</taxon>
        <taxon>Ecdysozoa</taxon>
        <taxon>Arthropoda</taxon>
        <taxon>Hexapoda</taxon>
        <taxon>Collembola</taxon>
        <taxon>Symphypleona</taxon>
        <taxon>Sminthuridae</taxon>
        <taxon>Allacma</taxon>
    </lineage>
</organism>
<accession>A0A8J2JMP4</accession>
<feature type="transmembrane region" description="Helical" evidence="17">
    <location>
        <begin position="78"/>
        <end position="103"/>
    </location>
</feature>
<proteinExistence type="inferred from homology"/>
<dbReference type="GO" id="GO:0007601">
    <property type="term" value="P:visual perception"/>
    <property type="evidence" value="ECO:0007669"/>
    <property type="project" value="UniProtKB-KW"/>
</dbReference>
<dbReference type="InterPro" id="IPR017452">
    <property type="entry name" value="GPCR_Rhodpsn_7TM"/>
</dbReference>
<keyword evidence="9" id="KW-0297">G-protein coupled receptor</keyword>
<keyword evidence="14" id="KW-0807">Transducer</keyword>
<evidence type="ECO:0000256" key="5">
    <source>
        <dbReference type="ARBA" id="ARBA00022692"/>
    </source>
</evidence>
<dbReference type="EMBL" id="CAJVCH010090295">
    <property type="protein sequence ID" value="CAG7722549.1"/>
    <property type="molecule type" value="Genomic_DNA"/>
</dbReference>